<keyword evidence="3 5" id="KW-0378">Hydrolase</keyword>
<dbReference type="InterPro" id="IPR023827">
    <property type="entry name" value="Peptidase_S8_Asp-AS"/>
</dbReference>
<comment type="similarity">
    <text evidence="1 5 6">Belongs to the peptidase S8 family.</text>
</comment>
<feature type="active site" description="Charge relay system" evidence="5">
    <location>
        <position position="288"/>
    </location>
</feature>
<dbReference type="InterPro" id="IPR023828">
    <property type="entry name" value="Peptidase_S8_Ser-AS"/>
</dbReference>
<gene>
    <name evidence="10" type="ORF">DFL_008356</name>
</gene>
<evidence type="ECO:0000256" key="7">
    <source>
        <dbReference type="SAM" id="MobiDB-lite"/>
    </source>
</evidence>
<evidence type="ECO:0000256" key="4">
    <source>
        <dbReference type="ARBA" id="ARBA00022825"/>
    </source>
</evidence>
<feature type="compositionally biased region" description="Polar residues" evidence="7">
    <location>
        <begin position="211"/>
        <end position="220"/>
    </location>
</feature>
<accession>A0A436ZNI9</accession>
<evidence type="ECO:0000256" key="8">
    <source>
        <dbReference type="SAM" id="Phobius"/>
    </source>
</evidence>
<dbReference type="EMBL" id="SAEB01000012">
    <property type="protein sequence ID" value="RVD80459.1"/>
    <property type="molecule type" value="Genomic_DNA"/>
</dbReference>
<keyword evidence="8" id="KW-0812">Transmembrane</keyword>
<keyword evidence="11" id="KW-1185">Reference proteome</keyword>
<organism evidence="10 11">
    <name type="scientific">Arthrobotrys flagrans</name>
    <name type="common">Nematode-trapping fungus</name>
    <name type="synonym">Trichothecium flagrans</name>
    <dbReference type="NCBI Taxonomy" id="97331"/>
    <lineage>
        <taxon>Eukaryota</taxon>
        <taxon>Fungi</taxon>
        <taxon>Dikarya</taxon>
        <taxon>Ascomycota</taxon>
        <taxon>Pezizomycotina</taxon>
        <taxon>Orbiliomycetes</taxon>
        <taxon>Orbiliales</taxon>
        <taxon>Orbiliaceae</taxon>
        <taxon>Arthrobotrys</taxon>
    </lineage>
</organism>
<dbReference type="RefSeq" id="XP_067486003.1">
    <property type="nucleotide sequence ID" value="XM_067638077.1"/>
</dbReference>
<name>A0A436ZNI9_ARTFL</name>
<evidence type="ECO:0000256" key="1">
    <source>
        <dbReference type="ARBA" id="ARBA00011073"/>
    </source>
</evidence>
<dbReference type="VEuPathDB" id="FungiDB:DFL_008356"/>
<evidence type="ECO:0000313" key="11">
    <source>
        <dbReference type="Proteomes" id="UP000283090"/>
    </source>
</evidence>
<feature type="transmembrane region" description="Helical" evidence="8">
    <location>
        <begin position="34"/>
        <end position="51"/>
    </location>
</feature>
<evidence type="ECO:0000256" key="2">
    <source>
        <dbReference type="ARBA" id="ARBA00022670"/>
    </source>
</evidence>
<dbReference type="InterPro" id="IPR050131">
    <property type="entry name" value="Peptidase_S8_subtilisin-like"/>
</dbReference>
<protein>
    <recommendedName>
        <fullName evidence="9">Peptidase S8/S53 domain-containing protein</fullName>
    </recommendedName>
</protein>
<sequence>MYIASVARNRTQILSFVHKPATIVNKSMEIILRFWRVLVLSCLFLVIPTLQDKFKPQSLYPKIGTHEQNSHLCFIILKKEYRAEGTHPKARSAGSIKLENLRKELLTAALPPQRHSVYSIGSRHLGASTSRGTWGLILDRAPGKVAWDKYRKVIRKYAVIIRASGCADSPQIHYAGLKPTAEDEDSLNKRGQPDTKTALSGDDAYDDGLQRRSNGKSLYTKSRSRKPRAKRALKPRATYSDGVVVAQSPAPPEMVMIAQPKDVPFPGMKETYYTYPNPGKGVLTYVIDSGCDFNSPDLTHIDASSVDWLFSGPLPSDEKSDDDEPSNPRAYGHFPTGNEDRIGYHGTIVATHVVGNTKGTATSASLVVVKLQSGRNTAHHLTEIDTLLKIYDHMYEDYQKRKDSWPGFVVVYSHGTEVLNDETAAAALKELYEELCKAFAKPKLKGYIVVPAGNERPGVPINEVPAIYKATSKPSPANLVVVGGVSTRTGLNKFQTEKYAKLYAPATDLKFVLPSGETRIQAGTSFSTPLVAGLLATLLGRGVKNPVKQMEKWAYPRNSKGPKVIWNGITKDMWPSEDSMENIEFTN</sequence>
<dbReference type="InterPro" id="IPR015500">
    <property type="entry name" value="Peptidase_S8_subtilisin-rel"/>
</dbReference>
<dbReference type="GO" id="GO:0006508">
    <property type="term" value="P:proteolysis"/>
    <property type="evidence" value="ECO:0007669"/>
    <property type="project" value="UniProtKB-KW"/>
</dbReference>
<evidence type="ECO:0000259" key="9">
    <source>
        <dbReference type="Pfam" id="PF00082"/>
    </source>
</evidence>
<comment type="caution">
    <text evidence="10">The sequence shown here is derived from an EMBL/GenBank/DDBJ whole genome shotgun (WGS) entry which is preliminary data.</text>
</comment>
<dbReference type="GeneID" id="93590667"/>
<dbReference type="OrthoDB" id="1896086at2759"/>
<dbReference type="PRINTS" id="PR00723">
    <property type="entry name" value="SUBTILISIN"/>
</dbReference>
<dbReference type="STRING" id="97331.A0A436ZNI9"/>
<dbReference type="PROSITE" id="PS00138">
    <property type="entry name" value="SUBTILASE_SER"/>
    <property type="match status" value="1"/>
</dbReference>
<proteinExistence type="inferred from homology"/>
<dbReference type="InterPro" id="IPR000209">
    <property type="entry name" value="Peptidase_S8/S53_dom"/>
</dbReference>
<dbReference type="GO" id="GO:0004252">
    <property type="term" value="F:serine-type endopeptidase activity"/>
    <property type="evidence" value="ECO:0007669"/>
    <property type="project" value="UniProtKB-UniRule"/>
</dbReference>
<dbReference type="Proteomes" id="UP000283090">
    <property type="component" value="Unassembled WGS sequence"/>
</dbReference>
<keyword evidence="4 5" id="KW-0720">Serine protease</keyword>
<dbReference type="Gene3D" id="3.40.50.200">
    <property type="entry name" value="Peptidase S8/S53 domain"/>
    <property type="match status" value="1"/>
</dbReference>
<keyword evidence="8" id="KW-1133">Transmembrane helix</keyword>
<evidence type="ECO:0000256" key="3">
    <source>
        <dbReference type="ARBA" id="ARBA00022801"/>
    </source>
</evidence>
<dbReference type="PANTHER" id="PTHR43806">
    <property type="entry name" value="PEPTIDASE S8"/>
    <property type="match status" value="1"/>
</dbReference>
<feature type="region of interest" description="Disordered" evidence="7">
    <location>
        <begin position="178"/>
        <end position="237"/>
    </location>
</feature>
<feature type="compositionally biased region" description="Basic residues" evidence="7">
    <location>
        <begin position="222"/>
        <end position="234"/>
    </location>
</feature>
<feature type="domain" description="Peptidase S8/S53" evidence="9">
    <location>
        <begin position="279"/>
        <end position="540"/>
    </location>
</feature>
<dbReference type="InterPro" id="IPR036852">
    <property type="entry name" value="Peptidase_S8/S53_dom_sf"/>
</dbReference>
<evidence type="ECO:0000256" key="5">
    <source>
        <dbReference type="PROSITE-ProRule" id="PRU01240"/>
    </source>
</evidence>
<feature type="active site" description="Charge relay system" evidence="5">
    <location>
        <position position="345"/>
    </location>
</feature>
<dbReference type="PROSITE" id="PS51892">
    <property type="entry name" value="SUBTILASE"/>
    <property type="match status" value="1"/>
</dbReference>
<evidence type="ECO:0000313" key="10">
    <source>
        <dbReference type="EMBL" id="RVD80459.1"/>
    </source>
</evidence>
<dbReference type="PROSITE" id="PS00136">
    <property type="entry name" value="SUBTILASE_ASP"/>
    <property type="match status" value="1"/>
</dbReference>
<keyword evidence="2 5" id="KW-0645">Protease</keyword>
<dbReference type="SUPFAM" id="SSF52743">
    <property type="entry name" value="Subtilisin-like"/>
    <property type="match status" value="1"/>
</dbReference>
<keyword evidence="8" id="KW-0472">Membrane</keyword>
<dbReference type="Pfam" id="PF00082">
    <property type="entry name" value="Peptidase_S8"/>
    <property type="match status" value="1"/>
</dbReference>
<dbReference type="PANTHER" id="PTHR43806:SF11">
    <property type="entry name" value="CEREVISIN-RELATED"/>
    <property type="match status" value="1"/>
</dbReference>
<dbReference type="AlphaFoldDB" id="A0A436ZNI9"/>
<feature type="region of interest" description="Disordered" evidence="7">
    <location>
        <begin position="312"/>
        <end position="336"/>
    </location>
</feature>
<feature type="active site" description="Charge relay system" evidence="5">
    <location>
        <position position="525"/>
    </location>
</feature>
<evidence type="ECO:0000256" key="6">
    <source>
        <dbReference type="RuleBase" id="RU003355"/>
    </source>
</evidence>
<reference evidence="10 11" key="1">
    <citation type="submission" date="2019-01" db="EMBL/GenBank/DDBJ databases">
        <title>Intercellular communication is required for trap formation in the nematode-trapping fungus Duddingtonia flagrans.</title>
        <authorList>
            <person name="Youssar L."/>
            <person name="Wernet V."/>
            <person name="Hensel N."/>
            <person name="Hildebrandt H.-G."/>
            <person name="Fischer R."/>
        </authorList>
    </citation>
    <scope>NUCLEOTIDE SEQUENCE [LARGE SCALE GENOMIC DNA]</scope>
    <source>
        <strain evidence="10 11">CBS H-5679</strain>
    </source>
</reference>